<feature type="compositionally biased region" description="Basic and acidic residues" evidence="1">
    <location>
        <begin position="99"/>
        <end position="115"/>
    </location>
</feature>
<accession>A0ABT6WKC2</accession>
<evidence type="ECO:0000256" key="1">
    <source>
        <dbReference type="SAM" id="MobiDB-lite"/>
    </source>
</evidence>
<comment type="caution">
    <text evidence="2">The sequence shown here is derived from an EMBL/GenBank/DDBJ whole genome shotgun (WGS) entry which is preliminary data.</text>
</comment>
<evidence type="ECO:0000313" key="3">
    <source>
        <dbReference type="Proteomes" id="UP001241758"/>
    </source>
</evidence>
<feature type="region of interest" description="Disordered" evidence="1">
    <location>
        <begin position="99"/>
        <end position="121"/>
    </location>
</feature>
<name>A0ABT6WKC2_9ACTN</name>
<evidence type="ECO:0000313" key="2">
    <source>
        <dbReference type="EMBL" id="MDI6100174.1"/>
    </source>
</evidence>
<organism evidence="2 3">
    <name type="scientific">Actinoplanes sandaracinus</name>
    <dbReference type="NCBI Taxonomy" id="3045177"/>
    <lineage>
        <taxon>Bacteria</taxon>
        <taxon>Bacillati</taxon>
        <taxon>Actinomycetota</taxon>
        <taxon>Actinomycetes</taxon>
        <taxon>Micromonosporales</taxon>
        <taxon>Micromonosporaceae</taxon>
        <taxon>Actinoplanes</taxon>
    </lineage>
</organism>
<evidence type="ECO:0008006" key="4">
    <source>
        <dbReference type="Google" id="ProtNLM"/>
    </source>
</evidence>
<feature type="region of interest" description="Disordered" evidence="1">
    <location>
        <begin position="282"/>
        <end position="310"/>
    </location>
</feature>
<keyword evidence="3" id="KW-1185">Reference proteome</keyword>
<dbReference type="EMBL" id="JASCTH010000009">
    <property type="protein sequence ID" value="MDI6100174.1"/>
    <property type="molecule type" value="Genomic_DNA"/>
</dbReference>
<reference evidence="2 3" key="1">
    <citation type="submission" date="2023-05" db="EMBL/GenBank/DDBJ databases">
        <title>Actinoplanes sp. NEAU-A12 genome sequencing.</title>
        <authorList>
            <person name="Wang Z.-S."/>
        </authorList>
    </citation>
    <scope>NUCLEOTIDE SEQUENCE [LARGE SCALE GENOMIC DNA]</scope>
    <source>
        <strain evidence="2 3">NEAU-A12</strain>
    </source>
</reference>
<sequence>MSLLQELGAQLRATADDLPTGLVAVAMDKLRSATELLRWVQEESSRDIGVQRLAHATEHAENTAAALRATQDAIDAYLAALGLSGTPGAAPGQEWRTALRREEERPRPPEPEPQREVASLGPWWQQRVAVLTGEAPPTGRDGPQQGEPADTSELLRRIAAGVRANDRARLGRELHAVNASTGLGLSAVTPQVLHRLAADLLGHEPRPEDVPRLRTAAEGRVHALLPGTTPDMLETLLMRVCRVPVQQQQQQRGDQPAAHPADSAVTASVLTGVLLARLGRDAGSLDPAAPEPVRPGAETAGPARDGEGRR</sequence>
<protein>
    <recommendedName>
        <fullName evidence="4">HPt domain-containing protein</fullName>
    </recommendedName>
</protein>
<proteinExistence type="predicted"/>
<gene>
    <name evidence="2" type="ORF">QLQ12_16340</name>
</gene>
<dbReference type="Proteomes" id="UP001241758">
    <property type="component" value="Unassembled WGS sequence"/>
</dbReference>
<dbReference type="RefSeq" id="WP_282760795.1">
    <property type="nucleotide sequence ID" value="NZ_JASCTH010000009.1"/>
</dbReference>